<comment type="caution">
    <text evidence="2">The sequence shown here is derived from an EMBL/GenBank/DDBJ whole genome shotgun (WGS) entry which is preliminary data.</text>
</comment>
<evidence type="ECO:0000313" key="3">
    <source>
        <dbReference type="Proteomes" id="UP000216998"/>
    </source>
</evidence>
<dbReference type="InterPro" id="IPR013589">
    <property type="entry name" value="Bac_transglu_N"/>
</dbReference>
<accession>A0A255YVY9</accession>
<protein>
    <submittedName>
        <fullName evidence="2">IMP dehydrogenase</fullName>
    </submittedName>
</protein>
<reference evidence="2 3" key="1">
    <citation type="submission" date="2017-07" db="EMBL/GenBank/DDBJ databases">
        <title>Niveispirillum cyanobacteriorum sp. nov., isolated from cyanobacterial aggregates in a eutrophic lake.</title>
        <authorList>
            <person name="Cai H."/>
        </authorList>
    </citation>
    <scope>NUCLEOTIDE SEQUENCE [LARGE SCALE GENOMIC DNA]</scope>
    <source>
        <strain evidence="3">TH1-14</strain>
    </source>
</reference>
<dbReference type="PANTHER" id="PTHR33490:SF1">
    <property type="entry name" value="SLL1233 PROTEIN"/>
    <property type="match status" value="1"/>
</dbReference>
<proteinExistence type="predicted"/>
<evidence type="ECO:0000259" key="1">
    <source>
        <dbReference type="SMART" id="SM00460"/>
    </source>
</evidence>
<dbReference type="SMART" id="SM00460">
    <property type="entry name" value="TGc"/>
    <property type="match status" value="1"/>
</dbReference>
<dbReference type="Pfam" id="PF01841">
    <property type="entry name" value="Transglut_core"/>
    <property type="match status" value="1"/>
</dbReference>
<dbReference type="EMBL" id="NOXU01000031">
    <property type="protein sequence ID" value="OYQ32815.1"/>
    <property type="molecule type" value="Genomic_DNA"/>
</dbReference>
<dbReference type="Pfam" id="PF08379">
    <property type="entry name" value="Bact_transglu_N"/>
    <property type="match status" value="1"/>
</dbReference>
<name>A0A255YVY9_9PROT</name>
<keyword evidence="3" id="KW-1185">Reference proteome</keyword>
<dbReference type="InterPro" id="IPR002931">
    <property type="entry name" value="Transglutaminase-like"/>
</dbReference>
<organism evidence="2 3">
    <name type="scientific">Niveispirillum lacus</name>
    <dbReference type="NCBI Taxonomy" id="1981099"/>
    <lineage>
        <taxon>Bacteria</taxon>
        <taxon>Pseudomonadati</taxon>
        <taxon>Pseudomonadota</taxon>
        <taxon>Alphaproteobacteria</taxon>
        <taxon>Rhodospirillales</taxon>
        <taxon>Azospirillaceae</taxon>
        <taxon>Niveispirillum</taxon>
    </lineage>
</organism>
<sequence length="1106" mass="124311">MGIHVALNHKTVYRYDRPVNLGPQIVRLRPAPHARTPILSYSLKVTPKKHFLNWQQDPQSNWLARFVFPEKTTEFILEVDLVADLAAINPFDFFLEPAAEKVPFTYEPLLAKDLKPFLETEPAGPLLAAFLAEVDRTEQPTVNFLMGLNAKLQQAIGYVIRLEPGVQSPEETLEKRSGSCRDSAWLMVQALRHLGLAARFASGYLIQLVADQKPLEGPEGPTADFTDLHAWCEVYLPGAGWIGLDPTSGLMAGEGHIPVACTPDPFSAAPVTGGLEMCEVSFDHQMSVTRIREQPRTTKPYWPDQWAAIDTLGKQVDREIVEGDIRLTMGGEPTFISIDDMDGAEWNTSALGPTKRLLSGDLIRRLKRRFAQGGLLHFGQGKWYPGESLPRWALQLYWRKDGDALWTHDEYQADERRDYGLKAEQAEQFIKTLAEKLGIPGDYARAAFEDPWYYINKERKLPINVDPFDSKLENEEERARLAKVFERGLDQPIGFALPLNRRHEASGPVWLSSSWATRTEKLLLAPGDSPVGYRLPLGSLPWVAPSQYPYHYEQDPFDPRTPLPAYEELTQMVADNKGRTEPREPHRRMADVREGAPDKGQSAWWVVRTALCVEPRDGRLYIFMPPTSYLEDWLELVAAIEATCVELDMPVVLEGYGPPKDPRLANIAVTPDPGVIEVNIHPASSWDELVANTTDLYEDARQSRLATEKFALDGRHVGTGGGNHVVVGGPTPADSPFLRRPDVLRSLLTYWQNHPSLSFLFSGTFIGPTSQHPRVDEARHDSLYELEIAFKILDEAGSNCPPWLVDRALRHLLVDVQGNTHRSEFCIDKLYSPDSSTGRLGLLELRSFEMPPHAQMSLVQQLLLRSLIAWFWKTPYRAKLVRWGTKLHERFMLPHFVAQDIQDVVSDLRAAGYAFEESWFKPHLNFRFPTLGHVAQRGLNLELRSALEPWHVLGEEPGGGGTVRFVDSSLERVQVKLAGATDERFVVTCNGRKVPLHPTGTEGEFVAGVRYRAWQPPTCLHPTIPVHTPLIFDIVDSWTGRSIGGCTYHVAHPGGRNFTTFPVNANEAEGRRLARFFPFGHTPGPMAAPIEIKNPEFPLTLDLRLG</sequence>
<dbReference type="PANTHER" id="PTHR33490">
    <property type="entry name" value="BLR5614 PROTEIN-RELATED"/>
    <property type="match status" value="1"/>
</dbReference>
<evidence type="ECO:0000313" key="2">
    <source>
        <dbReference type="EMBL" id="OYQ32815.1"/>
    </source>
</evidence>
<gene>
    <name evidence="2" type="ORF">CHU95_18895</name>
</gene>
<dbReference type="Pfam" id="PF09899">
    <property type="entry name" value="DUF2126"/>
    <property type="match status" value="1"/>
</dbReference>
<dbReference type="InterPro" id="IPR018667">
    <property type="entry name" value="DUF2126"/>
</dbReference>
<dbReference type="AlphaFoldDB" id="A0A255YVY9"/>
<feature type="domain" description="Transglutaminase-like" evidence="1">
    <location>
        <begin position="172"/>
        <end position="248"/>
    </location>
</feature>
<dbReference type="OrthoDB" id="9804023at2"/>
<dbReference type="Proteomes" id="UP000216998">
    <property type="component" value="Unassembled WGS sequence"/>
</dbReference>
<dbReference type="InterPro" id="IPR038765">
    <property type="entry name" value="Papain-like_cys_pep_sf"/>
</dbReference>
<dbReference type="Gene3D" id="3.10.620.30">
    <property type="match status" value="1"/>
</dbReference>
<dbReference type="SUPFAM" id="SSF54001">
    <property type="entry name" value="Cysteine proteinases"/>
    <property type="match status" value="1"/>
</dbReference>
<dbReference type="RefSeq" id="WP_094457849.1">
    <property type="nucleotide sequence ID" value="NZ_NOXU01000031.1"/>
</dbReference>